<evidence type="ECO:0000313" key="1">
    <source>
        <dbReference type="EMBL" id="OYX55217.1"/>
    </source>
</evidence>
<dbReference type="Proteomes" id="UP000216147">
    <property type="component" value="Unassembled WGS sequence"/>
</dbReference>
<sequence>MPIAALASALLLLTAAPDLTLRQQDQGTRVPDVTVTGRPTEEAVRNFVRQVAAPPRGRGLARWRQPVCAGTVNLEREAAQQILDRIAGAALDLDLDVGEPGCDPNLVVIFTTDAPTLAQSMVAADRSLFDAGVGGIERGAAPLRDFQTSDRPVRWWQMSIPVNAVTGERAIRMPGEAHSGPLPPHIAKAIECSNWEDCPLAAPIIQSTTGSRLVTAIEDALYKTIIIVDVDQVADASAASLGDYLAFVGLAQIDPLADTNGYDTVLNLFDDPGADGLSEWDRSYLQALYSSRPGNRSASAQAGVISGIMIHDRTSARE</sequence>
<name>A0A258HF19_9CAUL</name>
<evidence type="ECO:0000313" key="2">
    <source>
        <dbReference type="Proteomes" id="UP000216147"/>
    </source>
</evidence>
<dbReference type="AlphaFoldDB" id="A0A258HF19"/>
<protein>
    <submittedName>
        <fullName evidence="1">Uncharacterized protein</fullName>
    </submittedName>
</protein>
<comment type="caution">
    <text evidence="1">The sequence shown here is derived from an EMBL/GenBank/DDBJ whole genome shotgun (WGS) entry which is preliminary data.</text>
</comment>
<organism evidence="1 2">
    <name type="scientific">Brevundimonas subvibrioides</name>
    <dbReference type="NCBI Taxonomy" id="74313"/>
    <lineage>
        <taxon>Bacteria</taxon>
        <taxon>Pseudomonadati</taxon>
        <taxon>Pseudomonadota</taxon>
        <taxon>Alphaproteobacteria</taxon>
        <taxon>Caulobacterales</taxon>
        <taxon>Caulobacteraceae</taxon>
        <taxon>Brevundimonas</taxon>
    </lineage>
</organism>
<reference evidence="1 2" key="1">
    <citation type="submission" date="2017-03" db="EMBL/GenBank/DDBJ databases">
        <title>Lifting the veil on microbial sulfur biogeochemistry in mining wastewaters.</title>
        <authorList>
            <person name="Kantor R.S."/>
            <person name="Colenbrander Nelson T."/>
            <person name="Marshall S."/>
            <person name="Bennett D."/>
            <person name="Apte S."/>
            <person name="Camacho D."/>
            <person name="Thomas B.C."/>
            <person name="Warren L.A."/>
            <person name="Banfield J.F."/>
        </authorList>
    </citation>
    <scope>NUCLEOTIDE SEQUENCE [LARGE SCALE GENOMIC DNA]</scope>
    <source>
        <strain evidence="1">32-68-21</strain>
    </source>
</reference>
<gene>
    <name evidence="1" type="ORF">B7Y86_14120</name>
</gene>
<proteinExistence type="predicted"/>
<accession>A0A258HF19</accession>
<dbReference type="EMBL" id="NCEQ01000015">
    <property type="protein sequence ID" value="OYX55217.1"/>
    <property type="molecule type" value="Genomic_DNA"/>
</dbReference>